<feature type="transmembrane region" description="Helical" evidence="1">
    <location>
        <begin position="148"/>
        <end position="168"/>
    </location>
</feature>
<dbReference type="PANTHER" id="PTHR16212">
    <property type="entry name" value="FOCADHESIN FAMILY MEMBER"/>
    <property type="match status" value="1"/>
</dbReference>
<organism evidence="2 3">
    <name type="scientific">Hibiscus sabdariffa</name>
    <name type="common">roselle</name>
    <dbReference type="NCBI Taxonomy" id="183260"/>
    <lineage>
        <taxon>Eukaryota</taxon>
        <taxon>Viridiplantae</taxon>
        <taxon>Streptophyta</taxon>
        <taxon>Embryophyta</taxon>
        <taxon>Tracheophyta</taxon>
        <taxon>Spermatophyta</taxon>
        <taxon>Magnoliopsida</taxon>
        <taxon>eudicotyledons</taxon>
        <taxon>Gunneridae</taxon>
        <taxon>Pentapetalae</taxon>
        <taxon>rosids</taxon>
        <taxon>malvids</taxon>
        <taxon>Malvales</taxon>
        <taxon>Malvaceae</taxon>
        <taxon>Malvoideae</taxon>
        <taxon>Hibiscus</taxon>
    </lineage>
</organism>
<evidence type="ECO:0000313" key="2">
    <source>
        <dbReference type="EMBL" id="KAK8974979.1"/>
    </source>
</evidence>
<dbReference type="EMBL" id="JBBPBN010000154">
    <property type="protein sequence ID" value="KAK8974979.1"/>
    <property type="molecule type" value="Genomic_DNA"/>
</dbReference>
<name>A0ABR2NFK9_9ROSI</name>
<accession>A0ABR2NFK9</accession>
<keyword evidence="1" id="KW-0812">Transmembrane</keyword>
<evidence type="ECO:0000313" key="3">
    <source>
        <dbReference type="Proteomes" id="UP001396334"/>
    </source>
</evidence>
<feature type="transmembrane region" description="Helical" evidence="1">
    <location>
        <begin position="188"/>
        <end position="206"/>
    </location>
</feature>
<dbReference type="Proteomes" id="UP001396334">
    <property type="component" value="Unassembled WGS sequence"/>
</dbReference>
<comment type="caution">
    <text evidence="2">The sequence shown here is derived from an EMBL/GenBank/DDBJ whole genome shotgun (WGS) entry which is preliminary data.</text>
</comment>
<reference evidence="2 3" key="1">
    <citation type="journal article" date="2024" name="G3 (Bethesda)">
        <title>Genome assembly of Hibiscus sabdariffa L. provides insights into metabolisms of medicinal natural products.</title>
        <authorList>
            <person name="Kim T."/>
        </authorList>
    </citation>
    <scope>NUCLEOTIDE SEQUENCE [LARGE SCALE GENOMIC DNA]</scope>
    <source>
        <strain evidence="2">TK-2024</strain>
        <tissue evidence="2">Old leaves</tissue>
    </source>
</reference>
<keyword evidence="1" id="KW-0472">Membrane</keyword>
<sequence length="221" mass="25519">MLCCSSRLRLAQSSDQPMWATFLPSQTTTCCMRYEAQVTRLSAPDMALKERTLREECLQFALVYGYAKQFDAPLTFLDESFDLSRFRTLELRKSKSYILNPKPLGTWGVRVDVLETLKRVEASVKRQWIVDAVEINCVSSYPSTTLQFIGPVFSSCCKYMLLLIAVGLRNYHRQMMMTHYQVRKTSNLDLHHACLLFSFLGMLILFRQRIKDLVGAKEYAP</sequence>
<keyword evidence="1" id="KW-1133">Transmembrane helix</keyword>
<keyword evidence="3" id="KW-1185">Reference proteome</keyword>
<gene>
    <name evidence="2" type="ORF">V6N11_014391</name>
</gene>
<evidence type="ECO:0000256" key="1">
    <source>
        <dbReference type="SAM" id="Phobius"/>
    </source>
</evidence>
<proteinExistence type="predicted"/>
<dbReference type="InterPro" id="IPR045163">
    <property type="entry name" value="Focadhesin/RST1"/>
</dbReference>
<dbReference type="PANTHER" id="PTHR16212:SF4">
    <property type="entry name" value="FOCADHESIN"/>
    <property type="match status" value="1"/>
</dbReference>
<protein>
    <submittedName>
        <fullName evidence="2">Uncharacterized protein</fullName>
    </submittedName>
</protein>